<dbReference type="EMBL" id="KB445799">
    <property type="protein sequence ID" value="EMD35796.1"/>
    <property type="molecule type" value="Genomic_DNA"/>
</dbReference>
<name>M2RAH8_CERS8</name>
<sequence>MRQHRRRFADNRQLFAISTNDSLITSNPRASSTRRNQRGYRRIDIATPTGTKWGQWRTHQHVSGAWARRLTGEQNGGVETVHRGRTRYDSPGRGGEGRGGIAGWCRKCSSTLGANNRRPRQNGRERGAKDELYGRTRARSDHVRILDSISASFSLSLLVRFSLQDGDGDDAQEETKSRGSDIEKIVHREDDARVAIRSCKWTTATEYSRQGKWIRSRMAGRAIANVIVQA</sequence>
<feature type="region of interest" description="Disordered" evidence="1">
    <location>
        <begin position="112"/>
        <end position="133"/>
    </location>
</feature>
<evidence type="ECO:0000313" key="2">
    <source>
        <dbReference type="EMBL" id="EMD35796.1"/>
    </source>
</evidence>
<organism evidence="2 3">
    <name type="scientific">Ceriporiopsis subvermispora (strain B)</name>
    <name type="common">White-rot fungus</name>
    <name type="synonym">Gelatoporia subvermispora</name>
    <dbReference type="NCBI Taxonomy" id="914234"/>
    <lineage>
        <taxon>Eukaryota</taxon>
        <taxon>Fungi</taxon>
        <taxon>Dikarya</taxon>
        <taxon>Basidiomycota</taxon>
        <taxon>Agaricomycotina</taxon>
        <taxon>Agaricomycetes</taxon>
        <taxon>Polyporales</taxon>
        <taxon>Gelatoporiaceae</taxon>
        <taxon>Gelatoporia</taxon>
    </lineage>
</organism>
<accession>M2RAH8</accession>
<evidence type="ECO:0000256" key="1">
    <source>
        <dbReference type="SAM" id="MobiDB-lite"/>
    </source>
</evidence>
<dbReference type="HOGENOM" id="CLU_1204644_0_0_1"/>
<dbReference type="AlphaFoldDB" id="M2RAH8"/>
<dbReference type="Proteomes" id="UP000016930">
    <property type="component" value="Unassembled WGS sequence"/>
</dbReference>
<keyword evidence="3" id="KW-1185">Reference proteome</keyword>
<gene>
    <name evidence="2" type="ORF">CERSUDRAFT_124437</name>
</gene>
<proteinExistence type="predicted"/>
<feature type="compositionally biased region" description="Basic and acidic residues" evidence="1">
    <location>
        <begin position="122"/>
        <end position="133"/>
    </location>
</feature>
<reference evidence="2 3" key="1">
    <citation type="journal article" date="2012" name="Proc. Natl. Acad. Sci. U.S.A.">
        <title>Comparative genomics of Ceriporiopsis subvermispora and Phanerochaete chrysosporium provide insight into selective ligninolysis.</title>
        <authorList>
            <person name="Fernandez-Fueyo E."/>
            <person name="Ruiz-Duenas F.J."/>
            <person name="Ferreira P."/>
            <person name="Floudas D."/>
            <person name="Hibbett D.S."/>
            <person name="Canessa P."/>
            <person name="Larrondo L.F."/>
            <person name="James T.Y."/>
            <person name="Seelenfreund D."/>
            <person name="Lobos S."/>
            <person name="Polanco R."/>
            <person name="Tello M."/>
            <person name="Honda Y."/>
            <person name="Watanabe T."/>
            <person name="Watanabe T."/>
            <person name="Ryu J.S."/>
            <person name="Kubicek C.P."/>
            <person name="Schmoll M."/>
            <person name="Gaskell J."/>
            <person name="Hammel K.E."/>
            <person name="St John F.J."/>
            <person name="Vanden Wymelenberg A."/>
            <person name="Sabat G."/>
            <person name="Splinter BonDurant S."/>
            <person name="Syed K."/>
            <person name="Yadav J.S."/>
            <person name="Doddapaneni H."/>
            <person name="Subramanian V."/>
            <person name="Lavin J.L."/>
            <person name="Oguiza J.A."/>
            <person name="Perez G."/>
            <person name="Pisabarro A.G."/>
            <person name="Ramirez L."/>
            <person name="Santoyo F."/>
            <person name="Master E."/>
            <person name="Coutinho P.M."/>
            <person name="Henrissat B."/>
            <person name="Lombard V."/>
            <person name="Magnuson J.K."/>
            <person name="Kuees U."/>
            <person name="Hori C."/>
            <person name="Igarashi K."/>
            <person name="Samejima M."/>
            <person name="Held B.W."/>
            <person name="Barry K.W."/>
            <person name="LaButti K.M."/>
            <person name="Lapidus A."/>
            <person name="Lindquist E.A."/>
            <person name="Lucas S.M."/>
            <person name="Riley R."/>
            <person name="Salamov A.A."/>
            <person name="Hoffmeister D."/>
            <person name="Schwenk D."/>
            <person name="Hadar Y."/>
            <person name="Yarden O."/>
            <person name="de Vries R.P."/>
            <person name="Wiebenga A."/>
            <person name="Stenlid J."/>
            <person name="Eastwood D."/>
            <person name="Grigoriev I.V."/>
            <person name="Berka R.M."/>
            <person name="Blanchette R.A."/>
            <person name="Kersten P."/>
            <person name="Martinez A.T."/>
            <person name="Vicuna R."/>
            <person name="Cullen D."/>
        </authorList>
    </citation>
    <scope>NUCLEOTIDE SEQUENCE [LARGE SCALE GENOMIC DNA]</scope>
    <source>
        <strain evidence="2 3">B</strain>
    </source>
</reference>
<protein>
    <submittedName>
        <fullName evidence="2">Uncharacterized protein</fullName>
    </submittedName>
</protein>
<evidence type="ECO:0000313" key="3">
    <source>
        <dbReference type="Proteomes" id="UP000016930"/>
    </source>
</evidence>